<feature type="transmembrane region" description="Helical" evidence="2">
    <location>
        <begin position="7"/>
        <end position="28"/>
    </location>
</feature>
<reference evidence="4 5" key="1">
    <citation type="journal article" date="2007" name="Science">
        <title>The Calyptogena magnifica chemoautotrophic symbiont genome.</title>
        <authorList>
            <person name="Newton I.L.G."/>
            <person name="Woyke T."/>
            <person name="Auchtung T.A."/>
            <person name="Dilly G.F."/>
            <person name="Dutton R.J."/>
            <person name="Fisher M.C."/>
            <person name="Fontanez K.M."/>
            <person name="Lau E."/>
            <person name="Stewart F.J."/>
            <person name="Richardson P.M."/>
            <person name="Barry K.W."/>
            <person name="Saunders E."/>
            <person name="Detter J.C."/>
            <person name="Wu D."/>
            <person name="Eisen J.A."/>
            <person name="Cavanaugh C.M."/>
        </authorList>
    </citation>
    <scope>NUCLEOTIDE SEQUENCE [LARGE SCALE GENOMIC DNA]</scope>
    <source>
        <strain evidence="4 5">Cm</strain>
    </source>
</reference>
<dbReference type="STRING" id="413404.Rmag_0887"/>
<keyword evidence="2" id="KW-0472">Membrane</keyword>
<gene>
    <name evidence="4" type="ordered locus">Rmag_0887</name>
</gene>
<dbReference type="AlphaFoldDB" id="A1AXE5"/>
<dbReference type="RefSeq" id="WP_011738227.1">
    <property type="nucleotide sequence ID" value="NC_008610.1"/>
</dbReference>
<dbReference type="KEGG" id="rma:Rmag_0887"/>
<dbReference type="OrthoDB" id="9808602at2"/>
<proteinExistence type="inferred from homology"/>
<keyword evidence="4" id="KW-0808">Transferase</keyword>
<dbReference type="EMBL" id="CP000488">
    <property type="protein sequence ID" value="ABL02602.1"/>
    <property type="molecule type" value="Genomic_DNA"/>
</dbReference>
<keyword evidence="5" id="KW-1185">Reference proteome</keyword>
<keyword evidence="2" id="KW-0812">Transmembrane</keyword>
<name>A1AXE5_RUTMC</name>
<dbReference type="Proteomes" id="UP000002587">
    <property type="component" value="Chromosome"/>
</dbReference>
<dbReference type="PANTHER" id="PTHR30576">
    <property type="entry name" value="COLANIC BIOSYNTHESIS UDP-GLUCOSE LIPID CARRIER TRANSFERASE"/>
    <property type="match status" value="1"/>
</dbReference>
<organism evidence="4 5">
    <name type="scientific">Ruthia magnifica subsp. Calyptogena magnifica</name>
    <dbReference type="NCBI Taxonomy" id="413404"/>
    <lineage>
        <taxon>Bacteria</taxon>
        <taxon>Pseudomonadati</taxon>
        <taxon>Pseudomonadota</taxon>
        <taxon>Gammaproteobacteria</taxon>
        <taxon>Candidatus Pseudothioglobaceae</taxon>
        <taxon>Candidatus Ruthturnera</taxon>
    </lineage>
</organism>
<evidence type="ECO:0000259" key="3">
    <source>
        <dbReference type="Pfam" id="PF02397"/>
    </source>
</evidence>
<sequence length="186" mass="21389">MKRGFDLLLVIICTSLMLLPIIVVAVLVKSTLKGSILYWSDRVGKNNIIFNMPKFRTMRMNTPIIAKHLLNNPSTYLSPIGEFLRRTSLDELPQLYSILKGDMSFVGPRPALFNQEDLIALRTKKGVYKLLPGVTGWAQVNGRDTLSIIDKVNLDIEYIAYQSFWFDIRILWMTFLKVIKRENVSH</sequence>
<feature type="domain" description="Bacterial sugar transferase" evidence="3">
    <location>
        <begin position="2"/>
        <end position="180"/>
    </location>
</feature>
<evidence type="ECO:0000256" key="2">
    <source>
        <dbReference type="SAM" id="Phobius"/>
    </source>
</evidence>
<keyword evidence="2" id="KW-1133">Transmembrane helix</keyword>
<dbReference type="eggNOG" id="COG2148">
    <property type="taxonomic scope" value="Bacteria"/>
</dbReference>
<dbReference type="InterPro" id="IPR003362">
    <property type="entry name" value="Bact_transf"/>
</dbReference>
<comment type="similarity">
    <text evidence="1">Belongs to the bacterial sugar transferase family.</text>
</comment>
<protein>
    <submittedName>
        <fullName evidence="4">Sugar transferase</fullName>
    </submittedName>
</protein>
<dbReference type="Pfam" id="PF02397">
    <property type="entry name" value="Bac_transf"/>
    <property type="match status" value="1"/>
</dbReference>
<dbReference type="HOGENOM" id="CLU_024920_1_2_6"/>
<evidence type="ECO:0000313" key="4">
    <source>
        <dbReference type="EMBL" id="ABL02602.1"/>
    </source>
</evidence>
<evidence type="ECO:0000256" key="1">
    <source>
        <dbReference type="ARBA" id="ARBA00006464"/>
    </source>
</evidence>
<evidence type="ECO:0000313" key="5">
    <source>
        <dbReference type="Proteomes" id="UP000002587"/>
    </source>
</evidence>
<dbReference type="GO" id="GO:0016780">
    <property type="term" value="F:phosphotransferase activity, for other substituted phosphate groups"/>
    <property type="evidence" value="ECO:0007669"/>
    <property type="project" value="TreeGrafter"/>
</dbReference>
<accession>A1AXE5</accession>
<dbReference type="PANTHER" id="PTHR30576:SF10">
    <property type="entry name" value="SLL5057 PROTEIN"/>
    <property type="match status" value="1"/>
</dbReference>